<evidence type="ECO:0000313" key="2">
    <source>
        <dbReference type="EMBL" id="ALP94319.1"/>
    </source>
</evidence>
<dbReference type="Pfam" id="PF00899">
    <property type="entry name" value="ThiF"/>
    <property type="match status" value="1"/>
</dbReference>
<evidence type="ECO:0000259" key="1">
    <source>
        <dbReference type="Pfam" id="PF00899"/>
    </source>
</evidence>
<dbReference type="Gene3D" id="3.40.50.720">
    <property type="entry name" value="NAD(P)-binding Rossmann-like Domain"/>
    <property type="match status" value="1"/>
</dbReference>
<dbReference type="Proteomes" id="UP000064844">
    <property type="component" value="Chromosome"/>
</dbReference>
<proteinExistence type="predicted"/>
<feature type="domain" description="THIF-type NAD/FAD binding fold" evidence="1">
    <location>
        <begin position="9"/>
        <end position="243"/>
    </location>
</feature>
<sequence length="255" mass="28337">MKFSRERPVKVVMLGAGGTGGHIAPHLYRLLYALERPVRFIICDGDVVEQKNLVRQNFIPADLGENKAKVLAERYSSVFGTETEYVPTFVESEEKLKELLTPQTWRMGAYRDSPILKEMVILIGAVDNNRSRQLCHRVFYEAEELVYIDSGNGEHTGQIVCGVRSGGRTMYRPIGAVYPDVLKEMDKFPTELSCAEASVSAPQSIAANITAATAVVDLVYNILALGESRVRQVTFATTSVNVRPTLAKQRRKRAA</sequence>
<dbReference type="STRING" id="1297617.IB211_01928c"/>
<dbReference type="SUPFAM" id="SSF69572">
    <property type="entry name" value="Activating enzymes of the ubiquitin-like proteins"/>
    <property type="match status" value="1"/>
</dbReference>
<dbReference type="PATRIC" id="fig|1297617.4.peg.1990"/>
<protein>
    <submittedName>
        <fullName evidence="2">ThiF family protein, ubiquitin-activating enzyme</fullName>
    </submittedName>
</protein>
<dbReference type="KEGG" id="ibu:IB211_01928c"/>
<dbReference type="InterPro" id="IPR035985">
    <property type="entry name" value="Ubiquitin-activating_enz"/>
</dbReference>
<evidence type="ECO:0000313" key="3">
    <source>
        <dbReference type="Proteomes" id="UP000064844"/>
    </source>
</evidence>
<reference evidence="2 3" key="1">
    <citation type="journal article" date="2015" name="Nat. Commun.">
        <title>Production of butyrate from lysine and the Amadori product fructoselysine by a human gut commensal.</title>
        <authorList>
            <person name="Bui T.P."/>
            <person name="Ritari J."/>
            <person name="Boeren S."/>
            <person name="de Waard P."/>
            <person name="Plugge C.M."/>
            <person name="de Vos W.M."/>
        </authorList>
    </citation>
    <scope>NUCLEOTIDE SEQUENCE [LARGE SCALE GENOMIC DNA]</scope>
    <source>
        <strain evidence="2 3">AF211</strain>
    </source>
</reference>
<dbReference type="CDD" id="cd01483">
    <property type="entry name" value="E1_enzyme_family"/>
    <property type="match status" value="1"/>
</dbReference>
<name>A0A0S2W4X4_9FIRM</name>
<dbReference type="InterPro" id="IPR000594">
    <property type="entry name" value="ThiF_NAD_FAD-bd"/>
</dbReference>
<reference evidence="3" key="2">
    <citation type="submission" date="2015-04" db="EMBL/GenBank/DDBJ databases">
        <title>A butyrogenic pathway from the amino acid lysine in a human gut commensal.</title>
        <authorList>
            <person name="de Vos W.M."/>
            <person name="Bui N.T.P."/>
            <person name="Plugge C.M."/>
            <person name="Ritari J."/>
        </authorList>
    </citation>
    <scope>NUCLEOTIDE SEQUENCE [LARGE SCALE GENOMIC DNA]</scope>
    <source>
        <strain evidence="3">AF211</strain>
    </source>
</reference>
<dbReference type="AlphaFoldDB" id="A0A0S2W4X4"/>
<dbReference type="EMBL" id="CP011307">
    <property type="protein sequence ID" value="ALP94319.1"/>
    <property type="molecule type" value="Genomic_DNA"/>
</dbReference>
<keyword evidence="3" id="KW-1185">Reference proteome</keyword>
<dbReference type="GO" id="GO:0008641">
    <property type="term" value="F:ubiquitin-like modifier activating enzyme activity"/>
    <property type="evidence" value="ECO:0007669"/>
    <property type="project" value="InterPro"/>
</dbReference>
<gene>
    <name evidence="2" type="ORF">IB211_01928c</name>
</gene>
<accession>A0A0S2W4X4</accession>
<organism evidence="2 3">
    <name type="scientific">Intestinimonas butyriciproducens</name>
    <dbReference type="NCBI Taxonomy" id="1297617"/>
    <lineage>
        <taxon>Bacteria</taxon>
        <taxon>Bacillati</taxon>
        <taxon>Bacillota</taxon>
        <taxon>Clostridia</taxon>
        <taxon>Eubacteriales</taxon>
        <taxon>Intestinimonas</taxon>
    </lineage>
</organism>
<dbReference type="RefSeq" id="WP_058117886.1">
    <property type="nucleotide sequence ID" value="NZ_CP011307.1"/>
</dbReference>